<dbReference type="Proteomes" id="UP000036520">
    <property type="component" value="Chromosome"/>
</dbReference>
<dbReference type="OrthoDB" id="839983at2"/>
<dbReference type="RefSeq" id="WP_157470285.1">
    <property type="nucleotide sequence ID" value="NZ_CP012040.1"/>
</dbReference>
<dbReference type="SUPFAM" id="SSF52266">
    <property type="entry name" value="SGNH hydrolase"/>
    <property type="match status" value="1"/>
</dbReference>
<proteinExistence type="predicted"/>
<accession>A0A0H4PBL7</accession>
<dbReference type="AlphaFoldDB" id="A0A0H4PBL7"/>
<evidence type="ECO:0000256" key="1">
    <source>
        <dbReference type="SAM" id="SignalP"/>
    </source>
</evidence>
<evidence type="ECO:0000313" key="3">
    <source>
        <dbReference type="Proteomes" id="UP000036520"/>
    </source>
</evidence>
<gene>
    <name evidence="2" type="ORF">CA2015_0730</name>
</gene>
<dbReference type="EMBL" id="CP012040">
    <property type="protein sequence ID" value="AKP50193.1"/>
    <property type="molecule type" value="Genomic_DNA"/>
</dbReference>
<dbReference type="KEGG" id="camu:CA2015_0730"/>
<protein>
    <recommendedName>
        <fullName evidence="4">SGNH hydrolase-type esterase domain-containing protein</fullName>
    </recommendedName>
</protein>
<reference evidence="2 3" key="1">
    <citation type="submission" date="2015-07" db="EMBL/GenBank/DDBJ databases">
        <authorList>
            <person name="Kim K.M."/>
        </authorList>
    </citation>
    <scope>NUCLEOTIDE SEQUENCE [LARGE SCALE GENOMIC DNA]</scope>
    <source>
        <strain evidence="2 3">KCTC 12363</strain>
    </source>
</reference>
<organism evidence="2 3">
    <name type="scientific">Cyclobacterium amurskyense</name>
    <dbReference type="NCBI Taxonomy" id="320787"/>
    <lineage>
        <taxon>Bacteria</taxon>
        <taxon>Pseudomonadati</taxon>
        <taxon>Bacteroidota</taxon>
        <taxon>Cytophagia</taxon>
        <taxon>Cytophagales</taxon>
        <taxon>Cyclobacteriaceae</taxon>
        <taxon>Cyclobacterium</taxon>
    </lineage>
</organism>
<name>A0A0H4PBL7_9BACT</name>
<keyword evidence="1" id="KW-0732">Signal</keyword>
<evidence type="ECO:0008006" key="4">
    <source>
        <dbReference type="Google" id="ProtNLM"/>
    </source>
</evidence>
<sequence>MKNTLKITILMLCLSLSALTIKDGKPSSSGSTEEAPNLLLNSSFEFHSFMSHRTGKASDFQSHNVAFWNTEAWGDIEVMRESHVSKPIRPDFSTHNLVAISPGKKIWQFFTLPEAGLAYGDELSLSVHGYQKEANQLKSAIKVMKADSEDGEWSPKDFGMRDSRSFPKHARGELVVAKEYSASMEKSGTIKVSVENATIIGKASVGNISGSKDINTFGIQVEFENLSSSDTVWIYAPKLSVKEAYRNSLHPSREMTPNYRHIPRTIQKLWKGEAIHVIVMGSSIDRGSANPPMYMYDEDPSSATYKQPLSEGLFDPEKAGREDLDGYYGEWRHYYSYAGRLKLELMRKFNLSADKICLNFMAADGSSIGESHSGLQQYFSLSIPPNPNLNGHKEGESWEDLYPDLFNRSEGARPDLVIFGSGANEKTDTPDEVAVFEGAIRWIQQNYPNTEFLFSPYQNQGKYTPNTVDLQALSLRYQIPYMDYPKIADDLTGLGNKYSLVPSDGHPQAAAHYLWFKQVEKAFECWNPIFAGQAQLQLPERLHTNTYGWEGNMVTFDSTSSRIKTNRFIFEDNAINSWGKTDSEPPVPYVDGVKFESRRSSPSYNLRNSMFRHGRTSLGDRHILEIAGENAKLTYVDSKVNPNRRFFPVSNPNWNLSGQTIEPFHSEWGAPYGTEKITLKPGEYIEIEVVCTDLSVAWVDDPDAGTLDIFVDDQLMKSQSCNIGFIDTDKKVNYLENRKGILNLGFGLHKVRLQAKDADVAVLSVFTYDSRSNLNSERRLTGLAVGGETLEFTRPFKTRPLVICSGDLSVDTKDISNTGVKFSGANGSYIIIGE</sequence>
<feature type="signal peptide" evidence="1">
    <location>
        <begin position="1"/>
        <end position="22"/>
    </location>
</feature>
<feature type="chain" id="PRO_5005207940" description="SGNH hydrolase-type esterase domain-containing protein" evidence="1">
    <location>
        <begin position="23"/>
        <end position="834"/>
    </location>
</feature>
<evidence type="ECO:0000313" key="2">
    <source>
        <dbReference type="EMBL" id="AKP50193.1"/>
    </source>
</evidence>
<keyword evidence="3" id="KW-1185">Reference proteome</keyword>